<name>A0A8S5PX37_9CAUD</name>
<evidence type="ECO:0000313" key="2">
    <source>
        <dbReference type="EMBL" id="DAE11161.1"/>
    </source>
</evidence>
<dbReference type="Pfam" id="PF02498">
    <property type="entry name" value="Bro-N"/>
    <property type="match status" value="1"/>
</dbReference>
<dbReference type="EMBL" id="BK015527">
    <property type="protein sequence ID" value="DAE11161.1"/>
    <property type="molecule type" value="Genomic_DNA"/>
</dbReference>
<dbReference type="PANTHER" id="PTHR36180">
    <property type="entry name" value="DNA-BINDING PROTEIN-RELATED-RELATED"/>
    <property type="match status" value="1"/>
</dbReference>
<protein>
    <submittedName>
        <fullName evidence="2">Repressor domain protein</fullName>
    </submittedName>
</protein>
<proteinExistence type="predicted"/>
<dbReference type="PROSITE" id="PS51750">
    <property type="entry name" value="BRO_N"/>
    <property type="match status" value="1"/>
</dbReference>
<dbReference type="PANTHER" id="PTHR36180:SF2">
    <property type="entry name" value="BRO FAMILY PROTEIN"/>
    <property type="match status" value="1"/>
</dbReference>
<feature type="domain" description="Bro-N" evidence="1">
    <location>
        <begin position="10"/>
        <end position="117"/>
    </location>
</feature>
<sequence>METRNNNPQTTGLQTFLNENIGAEIRTITVDEMLYFVGRDIALSLGYANPVSAIAQHVDNEDSVKYAIPDNQGFNQITTLINESGMYALIFGSKLPAAKAFKRWITSEVLPSIRRTGSYSLQPSQRQLLPSPKFRPEFIEWKEKVRHWLSRKELLEVANGLNLTYSHVRKVYSGNTMSKRVASALDRSAKDNCKKRNYYPDPVPVYEQLSIGWEEMQ</sequence>
<evidence type="ECO:0000259" key="1">
    <source>
        <dbReference type="PROSITE" id="PS51750"/>
    </source>
</evidence>
<reference evidence="2" key="1">
    <citation type="journal article" date="2021" name="Proc. Natl. Acad. Sci. U.S.A.">
        <title>A Catalog of Tens of Thousands of Viruses from Human Metagenomes Reveals Hidden Associations with Chronic Diseases.</title>
        <authorList>
            <person name="Tisza M.J."/>
            <person name="Buck C.B."/>
        </authorList>
    </citation>
    <scope>NUCLEOTIDE SEQUENCE</scope>
    <source>
        <strain evidence="2">CtcFb5</strain>
    </source>
</reference>
<dbReference type="SMART" id="SM01040">
    <property type="entry name" value="Bro-N"/>
    <property type="match status" value="1"/>
</dbReference>
<dbReference type="InterPro" id="IPR003497">
    <property type="entry name" value="BRO_N_domain"/>
</dbReference>
<organism evidence="2">
    <name type="scientific">Myoviridae sp. ctcFb5</name>
    <dbReference type="NCBI Taxonomy" id="2825137"/>
    <lineage>
        <taxon>Viruses</taxon>
        <taxon>Duplodnaviria</taxon>
        <taxon>Heunggongvirae</taxon>
        <taxon>Uroviricota</taxon>
        <taxon>Caudoviricetes</taxon>
    </lineage>
</organism>
<accession>A0A8S5PX37</accession>